<evidence type="ECO:0000313" key="2">
    <source>
        <dbReference type="WBParaSite" id="jg4289"/>
    </source>
</evidence>
<protein>
    <submittedName>
        <fullName evidence="2">FAM86 N-terminal domain-containing protein</fullName>
    </submittedName>
</protein>
<accession>A0A915EDY1</accession>
<proteinExistence type="predicted"/>
<dbReference type="SUPFAM" id="SSF53335">
    <property type="entry name" value="S-adenosyl-L-methionine-dependent methyltransferases"/>
    <property type="match status" value="1"/>
</dbReference>
<dbReference type="AlphaFoldDB" id="A0A915EDY1"/>
<dbReference type="InterPro" id="IPR029063">
    <property type="entry name" value="SAM-dependent_MTases_sf"/>
</dbReference>
<organism evidence="1 2">
    <name type="scientific">Ditylenchus dipsaci</name>
    <dbReference type="NCBI Taxonomy" id="166011"/>
    <lineage>
        <taxon>Eukaryota</taxon>
        <taxon>Metazoa</taxon>
        <taxon>Ecdysozoa</taxon>
        <taxon>Nematoda</taxon>
        <taxon>Chromadorea</taxon>
        <taxon>Rhabditida</taxon>
        <taxon>Tylenchina</taxon>
        <taxon>Tylenchomorpha</taxon>
        <taxon>Sphaerularioidea</taxon>
        <taxon>Anguinidae</taxon>
        <taxon>Anguininae</taxon>
        <taxon>Ditylenchus</taxon>
    </lineage>
</organism>
<dbReference type="WBParaSite" id="jg4289">
    <property type="protein sequence ID" value="jg4289"/>
    <property type="gene ID" value="jg4289"/>
</dbReference>
<dbReference type="Gene3D" id="3.40.50.150">
    <property type="entry name" value="Vaccinia Virus protein VP39"/>
    <property type="match status" value="1"/>
</dbReference>
<dbReference type="Pfam" id="PF10294">
    <property type="entry name" value="Methyltransf_16"/>
    <property type="match status" value="1"/>
</dbReference>
<evidence type="ECO:0000313" key="1">
    <source>
        <dbReference type="Proteomes" id="UP000887574"/>
    </source>
</evidence>
<reference evidence="2" key="1">
    <citation type="submission" date="2022-11" db="UniProtKB">
        <authorList>
            <consortium name="WormBaseParasite"/>
        </authorList>
    </citation>
    <scope>IDENTIFICATION</scope>
</reference>
<dbReference type="PANTHER" id="PTHR14614">
    <property type="entry name" value="HEPATOCELLULAR CARCINOMA-ASSOCIATED ANTIGEN"/>
    <property type="match status" value="1"/>
</dbReference>
<dbReference type="PANTHER" id="PTHR14614:SF130">
    <property type="entry name" value="PROTEIN-LYSINE N-METHYLTRANSFERASE EEF2KMT"/>
    <property type="match status" value="1"/>
</dbReference>
<sequence>MAGAPVSNEVFDQFPECLRLIENLDLLFSSEIRSTYPGRKSYERTLLKSVIAKLELCKLEASDSLYSRLCEAMVSAEGEDQFFHRVFLDVENDQCFVIRENCQQISNGTTGLATWHASICMAEFLRLGLSQVKNKQLNVLELGSGCGLAGICAGRYISRLSNLVLTDGNSEVLARLKQNVSLNYENNETDSAVKVNQIFVEMLDFTSYDLSNLPAVLASDVVYDLDIIPPLCSLLYDLLCLSSGAIAFISCTIRNPDTLAAFVTSIGRRGLSIRREYLYAPGSNAFVVSSGDGKKINQHRHEFEPTFPVCSLPAWPTVIYEIVK</sequence>
<name>A0A915EDY1_9BILA</name>
<dbReference type="Proteomes" id="UP000887574">
    <property type="component" value="Unplaced"/>
</dbReference>
<dbReference type="InterPro" id="IPR019410">
    <property type="entry name" value="Methyltransf_16"/>
</dbReference>
<keyword evidence="1" id="KW-1185">Reference proteome</keyword>